<dbReference type="Proteomes" id="UP000541444">
    <property type="component" value="Unassembled WGS sequence"/>
</dbReference>
<comment type="caution">
    <text evidence="1">The sequence shown here is derived from an EMBL/GenBank/DDBJ whole genome shotgun (WGS) entry which is preliminary data.</text>
</comment>
<organism evidence="1 2">
    <name type="scientific">Kingdonia uniflora</name>
    <dbReference type="NCBI Taxonomy" id="39325"/>
    <lineage>
        <taxon>Eukaryota</taxon>
        <taxon>Viridiplantae</taxon>
        <taxon>Streptophyta</taxon>
        <taxon>Embryophyta</taxon>
        <taxon>Tracheophyta</taxon>
        <taxon>Spermatophyta</taxon>
        <taxon>Magnoliopsida</taxon>
        <taxon>Ranunculales</taxon>
        <taxon>Circaeasteraceae</taxon>
        <taxon>Kingdonia</taxon>
    </lineage>
</organism>
<dbReference type="AlphaFoldDB" id="A0A7J7LQF6"/>
<gene>
    <name evidence="1" type="ORF">GIB67_016852</name>
</gene>
<dbReference type="EMBL" id="JACGCM010002112">
    <property type="protein sequence ID" value="KAF6144778.1"/>
    <property type="molecule type" value="Genomic_DNA"/>
</dbReference>
<reference evidence="1 2" key="1">
    <citation type="journal article" date="2020" name="IScience">
        <title>Genome Sequencing of the Endangered Kingdonia uniflora (Circaeasteraceae, Ranunculales) Reveals Potential Mechanisms of Evolutionary Specialization.</title>
        <authorList>
            <person name="Sun Y."/>
            <person name="Deng T."/>
            <person name="Zhang A."/>
            <person name="Moore M.J."/>
            <person name="Landis J.B."/>
            <person name="Lin N."/>
            <person name="Zhang H."/>
            <person name="Zhang X."/>
            <person name="Huang J."/>
            <person name="Zhang X."/>
            <person name="Sun H."/>
            <person name="Wang H."/>
        </authorList>
    </citation>
    <scope>NUCLEOTIDE SEQUENCE [LARGE SCALE GENOMIC DNA]</scope>
    <source>
        <strain evidence="1">TB1705</strain>
        <tissue evidence="1">Leaf</tissue>
    </source>
</reference>
<accession>A0A7J7LQF6</accession>
<sequence length="59" mass="6863">MLHTFFLKPFNLLSTLIYLLNNQDVLPFLLSNPKMTIPSTFFLVNTNSLQGLPQRLHPY</sequence>
<keyword evidence="2" id="KW-1185">Reference proteome</keyword>
<protein>
    <submittedName>
        <fullName evidence="1">Uncharacterized protein</fullName>
    </submittedName>
</protein>
<name>A0A7J7LQF6_9MAGN</name>
<evidence type="ECO:0000313" key="1">
    <source>
        <dbReference type="EMBL" id="KAF6144778.1"/>
    </source>
</evidence>
<evidence type="ECO:0000313" key="2">
    <source>
        <dbReference type="Proteomes" id="UP000541444"/>
    </source>
</evidence>
<proteinExistence type="predicted"/>